<dbReference type="RefSeq" id="WP_149767260.1">
    <property type="nucleotide sequence ID" value="NZ_VDFQ02000001.1"/>
</dbReference>
<organism evidence="2 3">
    <name type="scientific">Mumia zhuanghuii</name>
    <dbReference type="NCBI Taxonomy" id="2585211"/>
    <lineage>
        <taxon>Bacteria</taxon>
        <taxon>Bacillati</taxon>
        <taxon>Actinomycetota</taxon>
        <taxon>Actinomycetes</taxon>
        <taxon>Propionibacteriales</taxon>
        <taxon>Nocardioidaceae</taxon>
        <taxon>Mumia</taxon>
    </lineage>
</organism>
<gene>
    <name evidence="2" type="ORF">FE697_000465</name>
</gene>
<dbReference type="AlphaFoldDB" id="A0A5Q6S252"/>
<name>A0A5Q6S252_9ACTN</name>
<evidence type="ECO:0000256" key="1">
    <source>
        <dbReference type="SAM" id="Phobius"/>
    </source>
</evidence>
<evidence type="ECO:0000313" key="2">
    <source>
        <dbReference type="EMBL" id="KAA1424443.1"/>
    </source>
</evidence>
<keyword evidence="1" id="KW-1133">Transmembrane helix</keyword>
<accession>A0A5Q6S252</accession>
<keyword evidence="1" id="KW-0472">Membrane</keyword>
<keyword evidence="1" id="KW-0812">Transmembrane</keyword>
<dbReference type="Proteomes" id="UP000307768">
    <property type="component" value="Unassembled WGS sequence"/>
</dbReference>
<evidence type="ECO:0000313" key="3">
    <source>
        <dbReference type="Proteomes" id="UP000307768"/>
    </source>
</evidence>
<reference evidence="2 3" key="1">
    <citation type="submission" date="2019-09" db="EMBL/GenBank/DDBJ databases">
        <title>Mumia zhuanghuii sp. nov. isolated from the intestinal contents of plateau pika (Ochotona curzoniae) in the Qinghai-Tibet plateau of China.</title>
        <authorList>
            <person name="Tian Z."/>
        </authorList>
    </citation>
    <scope>NUCLEOTIDE SEQUENCE [LARGE SCALE GENOMIC DNA]</scope>
    <source>
        <strain evidence="3">350</strain>
    </source>
</reference>
<feature type="transmembrane region" description="Helical" evidence="1">
    <location>
        <begin position="38"/>
        <end position="64"/>
    </location>
</feature>
<feature type="transmembrane region" description="Helical" evidence="1">
    <location>
        <begin position="12"/>
        <end position="32"/>
    </location>
</feature>
<dbReference type="EMBL" id="VDFQ02000001">
    <property type="protein sequence ID" value="KAA1424443.1"/>
    <property type="molecule type" value="Genomic_DNA"/>
</dbReference>
<proteinExistence type="predicted"/>
<protein>
    <submittedName>
        <fullName evidence="2">Uncharacterized protein</fullName>
    </submittedName>
</protein>
<comment type="caution">
    <text evidence="2">The sequence shown here is derived from an EMBL/GenBank/DDBJ whole genome shotgun (WGS) entry which is preliminary data.</text>
</comment>
<sequence length="80" mass="8854">MFEQVGYTEASMILGVLAPWFLAIVLAARLLVDRVTAVRVVLMVVVVLGGFWIGLVYLAGYAIVRPRRRQKAPPSDTPVR</sequence>